<evidence type="ECO:0000256" key="1">
    <source>
        <dbReference type="SAM" id="Phobius"/>
    </source>
</evidence>
<feature type="transmembrane region" description="Helical" evidence="1">
    <location>
        <begin position="37"/>
        <end position="63"/>
    </location>
</feature>
<dbReference type="GO" id="GO:0000271">
    <property type="term" value="P:polysaccharide biosynthetic process"/>
    <property type="evidence" value="ECO:0007669"/>
    <property type="project" value="TreeGrafter"/>
</dbReference>
<comment type="caution">
    <text evidence="3">The sequence shown here is derived from an EMBL/GenBank/DDBJ whole genome shotgun (WGS) entry which is preliminary data.</text>
</comment>
<sequence length="334" mass="39541">MNRNLVMPRKNGITSLRYIFAYVLIIFHYNVLSGHDVFWLLQGEFSVKAFFILTGFLTFYSYFKRPGTKEFAKRRFKRLVPSYAFVIMLSFLACSLISEYSFSEYFSSPQSFKYLISNLLFLNFLCPDLPGVFTNNLSPAVNGSLWTMKVDIMFYVTVPLLYYLFRKYPKRWVLLAILAITILYNEIFEYLYIHSGNSLYLILKRQIGGQYIYFLVGMCIYFYYQQIHSQRRWLLPISVIIFLVGSYYHSWEYVTAFCYAVIIMELSLNTKILSRFSEVPNITYGLYLFHFPVIQTLLHFKVNEWSHTGCCMLTLAIVTLLSIMSYQLIEKRIR</sequence>
<dbReference type="PANTHER" id="PTHR23028:SF53">
    <property type="entry name" value="ACYL_TRANSF_3 DOMAIN-CONTAINING PROTEIN"/>
    <property type="match status" value="1"/>
</dbReference>
<reference evidence="3" key="1">
    <citation type="journal article" date="2021" name="PeerJ">
        <title>Extensive microbial diversity within the chicken gut microbiome revealed by metagenomics and culture.</title>
        <authorList>
            <person name="Gilroy R."/>
            <person name="Ravi A."/>
            <person name="Getino M."/>
            <person name="Pursley I."/>
            <person name="Horton D.L."/>
            <person name="Alikhan N.F."/>
            <person name="Baker D."/>
            <person name="Gharbi K."/>
            <person name="Hall N."/>
            <person name="Watson M."/>
            <person name="Adriaenssens E.M."/>
            <person name="Foster-Nyarko E."/>
            <person name="Jarju S."/>
            <person name="Secka A."/>
            <person name="Antonio M."/>
            <person name="Oren A."/>
            <person name="Chaudhuri R.R."/>
            <person name="La Ragione R."/>
            <person name="Hildebrand F."/>
            <person name="Pallen M.J."/>
        </authorList>
    </citation>
    <scope>NUCLEOTIDE SEQUENCE</scope>
    <source>
        <strain evidence="3">G3-2149</strain>
    </source>
</reference>
<feature type="transmembrane region" description="Helical" evidence="1">
    <location>
        <begin position="205"/>
        <end position="224"/>
    </location>
</feature>
<dbReference type="Proteomes" id="UP000823865">
    <property type="component" value="Unassembled WGS sequence"/>
</dbReference>
<keyword evidence="1" id="KW-0812">Transmembrane</keyword>
<feature type="transmembrane region" description="Helical" evidence="1">
    <location>
        <begin position="146"/>
        <end position="165"/>
    </location>
</feature>
<proteinExistence type="predicted"/>
<keyword evidence="1" id="KW-0472">Membrane</keyword>
<dbReference type="PANTHER" id="PTHR23028">
    <property type="entry name" value="ACETYLTRANSFERASE"/>
    <property type="match status" value="1"/>
</dbReference>
<feature type="transmembrane region" description="Helical" evidence="1">
    <location>
        <begin position="172"/>
        <end position="193"/>
    </location>
</feature>
<dbReference type="Pfam" id="PF01757">
    <property type="entry name" value="Acyl_transf_3"/>
    <property type="match status" value="1"/>
</dbReference>
<evidence type="ECO:0000259" key="2">
    <source>
        <dbReference type="Pfam" id="PF01757"/>
    </source>
</evidence>
<feature type="transmembrane region" description="Helical" evidence="1">
    <location>
        <begin position="83"/>
        <end position="102"/>
    </location>
</feature>
<dbReference type="AlphaFoldDB" id="A0A9E2L4Z3"/>
<feature type="transmembrane region" description="Helical" evidence="1">
    <location>
        <begin position="306"/>
        <end position="329"/>
    </location>
</feature>
<keyword evidence="3" id="KW-0808">Transferase</keyword>
<dbReference type="InterPro" id="IPR002656">
    <property type="entry name" value="Acyl_transf_3_dom"/>
</dbReference>
<keyword evidence="1" id="KW-1133">Transmembrane helix</keyword>
<feature type="transmembrane region" description="Helical" evidence="1">
    <location>
        <begin position="231"/>
        <end position="248"/>
    </location>
</feature>
<organism evidence="3 4">
    <name type="scientific">Candidatus Paraprevotella stercoravium</name>
    <dbReference type="NCBI Taxonomy" id="2838725"/>
    <lineage>
        <taxon>Bacteria</taxon>
        <taxon>Pseudomonadati</taxon>
        <taxon>Bacteroidota</taxon>
        <taxon>Bacteroidia</taxon>
        <taxon>Bacteroidales</taxon>
        <taxon>Prevotellaceae</taxon>
        <taxon>Paraprevotella</taxon>
    </lineage>
</organism>
<dbReference type="InterPro" id="IPR050879">
    <property type="entry name" value="Acyltransferase_3"/>
</dbReference>
<protein>
    <submittedName>
        <fullName evidence="3">Acyltransferase</fullName>
    </submittedName>
</protein>
<dbReference type="GO" id="GO:0016747">
    <property type="term" value="F:acyltransferase activity, transferring groups other than amino-acyl groups"/>
    <property type="evidence" value="ECO:0007669"/>
    <property type="project" value="InterPro"/>
</dbReference>
<feature type="transmembrane region" description="Helical" evidence="1">
    <location>
        <begin position="12"/>
        <end position="31"/>
    </location>
</feature>
<feature type="domain" description="Acyltransferase 3" evidence="2">
    <location>
        <begin position="12"/>
        <end position="317"/>
    </location>
</feature>
<gene>
    <name evidence="3" type="ORF">H9789_00460</name>
</gene>
<reference evidence="3" key="2">
    <citation type="submission" date="2021-04" db="EMBL/GenBank/DDBJ databases">
        <authorList>
            <person name="Gilroy R."/>
        </authorList>
    </citation>
    <scope>NUCLEOTIDE SEQUENCE</scope>
    <source>
        <strain evidence="3">G3-2149</strain>
    </source>
</reference>
<evidence type="ECO:0000313" key="4">
    <source>
        <dbReference type="Proteomes" id="UP000823865"/>
    </source>
</evidence>
<keyword evidence="3" id="KW-0012">Acyltransferase</keyword>
<dbReference type="GO" id="GO:0016020">
    <property type="term" value="C:membrane"/>
    <property type="evidence" value="ECO:0007669"/>
    <property type="project" value="TreeGrafter"/>
</dbReference>
<name>A0A9E2L4Z3_9BACT</name>
<dbReference type="EMBL" id="JAHLFU010000012">
    <property type="protein sequence ID" value="MBU3852302.1"/>
    <property type="molecule type" value="Genomic_DNA"/>
</dbReference>
<accession>A0A9E2L4Z3</accession>
<evidence type="ECO:0000313" key="3">
    <source>
        <dbReference type="EMBL" id="MBU3852302.1"/>
    </source>
</evidence>